<protein>
    <recommendedName>
        <fullName evidence="3 6">Flagellar basal body rod protein FlgB</fullName>
    </recommendedName>
</protein>
<comment type="caution">
    <text evidence="8">The sequence shown here is derived from an EMBL/GenBank/DDBJ whole genome shotgun (WGS) entry which is preliminary data.</text>
</comment>
<dbReference type="InterPro" id="IPR001444">
    <property type="entry name" value="Flag_bb_rod_N"/>
</dbReference>
<reference evidence="8 9" key="1">
    <citation type="journal article" date="2016" name="Nat. Commun.">
        <title>Thousands of microbial genomes shed light on interconnected biogeochemical processes in an aquifer system.</title>
        <authorList>
            <person name="Anantharaman K."/>
            <person name="Brown C.T."/>
            <person name="Hug L.A."/>
            <person name="Sharon I."/>
            <person name="Castelle C.J."/>
            <person name="Probst A.J."/>
            <person name="Thomas B.C."/>
            <person name="Singh A."/>
            <person name="Wilkins M.J."/>
            <person name="Karaoz U."/>
            <person name="Brodie E.L."/>
            <person name="Williams K.H."/>
            <person name="Hubbard S.S."/>
            <person name="Banfield J.F."/>
        </authorList>
    </citation>
    <scope>NUCLEOTIDE SEQUENCE [LARGE SCALE GENOMIC DNA]</scope>
</reference>
<evidence type="ECO:0000313" key="9">
    <source>
        <dbReference type="Proteomes" id="UP000179266"/>
    </source>
</evidence>
<dbReference type="Pfam" id="PF00460">
    <property type="entry name" value="Flg_bb_rod"/>
    <property type="match status" value="1"/>
</dbReference>
<evidence type="ECO:0000256" key="5">
    <source>
        <dbReference type="ARBA" id="ARBA00024934"/>
    </source>
</evidence>
<feature type="domain" description="Flagellar basal body rod protein N-terminal" evidence="7">
    <location>
        <begin position="21"/>
        <end position="38"/>
    </location>
</feature>
<comment type="function">
    <text evidence="5 6">Structural component of flagellum, the bacterial motility apparatus. Part of the rod structure of flagellar basal body.</text>
</comment>
<keyword evidence="8" id="KW-0966">Cell projection</keyword>
<evidence type="ECO:0000256" key="1">
    <source>
        <dbReference type="ARBA" id="ARBA00004117"/>
    </source>
</evidence>
<dbReference type="EMBL" id="MGDD01000355">
    <property type="protein sequence ID" value="OGL41066.1"/>
    <property type="molecule type" value="Genomic_DNA"/>
</dbReference>
<keyword evidence="8" id="KW-0282">Flagellum</keyword>
<dbReference type="AlphaFoldDB" id="A0A1F7RHM6"/>
<dbReference type="NCBIfam" id="TIGR01396">
    <property type="entry name" value="FlgB"/>
    <property type="match status" value="1"/>
</dbReference>
<evidence type="ECO:0000256" key="2">
    <source>
        <dbReference type="ARBA" id="ARBA00009677"/>
    </source>
</evidence>
<dbReference type="PANTHER" id="PTHR30435:SF12">
    <property type="entry name" value="FLAGELLAR BASAL BODY ROD PROTEIN FLGB"/>
    <property type="match status" value="1"/>
</dbReference>
<comment type="subunit">
    <text evidence="6">The basal body constitutes a major portion of the flagellar organelle and consists of a number of rings mounted on a central rod.</text>
</comment>
<dbReference type="InterPro" id="IPR006300">
    <property type="entry name" value="FlgB"/>
</dbReference>
<evidence type="ECO:0000313" key="8">
    <source>
        <dbReference type="EMBL" id="OGL41066.1"/>
    </source>
</evidence>
<dbReference type="PIRSF" id="PIRSF002889">
    <property type="entry name" value="Rod_FlgB"/>
    <property type="match status" value="1"/>
</dbReference>
<evidence type="ECO:0000256" key="6">
    <source>
        <dbReference type="PIRNR" id="PIRNR002889"/>
    </source>
</evidence>
<dbReference type="Proteomes" id="UP000179266">
    <property type="component" value="Unassembled WGS sequence"/>
</dbReference>
<comment type="subcellular location">
    <subcellularLocation>
        <location evidence="1 6">Bacterial flagellum basal body</location>
    </subcellularLocation>
</comment>
<dbReference type="GO" id="GO:0030694">
    <property type="term" value="C:bacterial-type flagellum basal body, rod"/>
    <property type="evidence" value="ECO:0007669"/>
    <property type="project" value="InterPro"/>
</dbReference>
<sequence>MDRLNEQVGYLEKMMDICSLKQKTIASNIANIDTPGYKTKKVVFLDELISILESNTDEPEKNSNTRRDISAGESGIEGVSIQTVEDGAIKNDLNNVDLDKQMVEMSMNNLMFRTSSILLSKQFELIKRSIQE</sequence>
<evidence type="ECO:0000256" key="3">
    <source>
        <dbReference type="ARBA" id="ARBA00014376"/>
    </source>
</evidence>
<accession>A0A1F7RHM6</accession>
<proteinExistence type="inferred from homology"/>
<gene>
    <name evidence="8" type="ORF">A2161_08100</name>
</gene>
<comment type="similarity">
    <text evidence="2 6">Belongs to the flagella basal body rod proteins family.</text>
</comment>
<keyword evidence="8" id="KW-0969">Cilium</keyword>
<organism evidence="8 9">
    <name type="scientific">Candidatus Schekmanbacteria bacterium RBG_13_48_7</name>
    <dbReference type="NCBI Taxonomy" id="1817878"/>
    <lineage>
        <taxon>Bacteria</taxon>
        <taxon>Candidatus Schekmaniibacteriota</taxon>
    </lineage>
</organism>
<dbReference type="GO" id="GO:0071978">
    <property type="term" value="P:bacterial-type flagellum-dependent swarming motility"/>
    <property type="evidence" value="ECO:0007669"/>
    <property type="project" value="TreeGrafter"/>
</dbReference>
<keyword evidence="4 6" id="KW-0975">Bacterial flagellum</keyword>
<dbReference type="PANTHER" id="PTHR30435">
    <property type="entry name" value="FLAGELLAR PROTEIN"/>
    <property type="match status" value="1"/>
</dbReference>
<evidence type="ECO:0000256" key="4">
    <source>
        <dbReference type="ARBA" id="ARBA00023143"/>
    </source>
</evidence>
<name>A0A1F7RHM6_9BACT</name>
<evidence type="ECO:0000259" key="7">
    <source>
        <dbReference type="Pfam" id="PF00460"/>
    </source>
</evidence>